<organism evidence="2 3">
    <name type="scientific">Algoriphagus chordae</name>
    <dbReference type="NCBI Taxonomy" id="237019"/>
    <lineage>
        <taxon>Bacteria</taxon>
        <taxon>Pseudomonadati</taxon>
        <taxon>Bacteroidota</taxon>
        <taxon>Cytophagia</taxon>
        <taxon>Cytophagales</taxon>
        <taxon>Cyclobacteriaceae</taxon>
        <taxon>Algoriphagus</taxon>
    </lineage>
</organism>
<sequence>MRLIYSFFIILMICIGGLQAQTDTTDHTKDIGWPRQVEKDGATLVYYQPQVDEWDDYKVLKARVAFSLTPADGKQVMGVTSIRSHTLVDKENRTAFLQDIIVEGVRFPSVDPADSEKLQKVFEEIMPNGGESFSVDRIMADLQQGKVQAKPVAVKNDPPVIFYSDQDAILLSIDGDPVYAPIEKTNMEYIVNTNWDVFHEKKKNEYYLLADSAWLSATELKGPWTQVKSLPREMKKLPTGENFDDVKKMVPPLGSVAAPKVFYSTSPAELILFQGQPRYTEITGTKLLYASNTDNDVFVDETKSDFYVLFSGRWFSSKSLEGPWVYSGNDLPTDFSNIPEDSPKASVLVSVPGTIQASDAVMLAQIPTTAIVNKAEVEAKVKVDYDGNPEFRPIAGTSLFYASNTQQKVIKVGKEYYLCYQAVWFESAEPKGPWKTADSVPSEIYSIPPSSPMYNVTYVTVSNPTDTTVQSNTTGGYYGMFVMGMTVGATIAYGTGYYYPPYLFWGPYPYPIYRPWPMTYGVGAVYNPWTGGFAVGRSVYGPYGAAHTAGWYNPATGRYGRSASVQGWYGGRTSASTYNPWTGTYAHTNQGHSPYAQWGNSVATRGNQWVQTGHVTTARGTAAGFRTSGGNQGVIAHGANGTVVHTDNGVFAGHDGNIYRRNENGNWSQYNRGNWNSMNNNGRSLWNPSQQHVQSGLERSQFSRQRGQFQTQRFNSFQRMGGGGIRRF</sequence>
<keyword evidence="1" id="KW-0732">Signal</keyword>
<proteinExistence type="predicted"/>
<evidence type="ECO:0000313" key="2">
    <source>
        <dbReference type="EMBL" id="PZX48529.1"/>
    </source>
</evidence>
<dbReference type="EMBL" id="QKZT01000019">
    <property type="protein sequence ID" value="PZX48529.1"/>
    <property type="molecule type" value="Genomic_DNA"/>
</dbReference>
<dbReference type="AlphaFoldDB" id="A0A2W7R368"/>
<protein>
    <recommendedName>
        <fullName evidence="4">Carbohydrate-binding family V/XII</fullName>
    </recommendedName>
</protein>
<feature type="chain" id="PRO_5016000773" description="Carbohydrate-binding family V/XII" evidence="1">
    <location>
        <begin position="21"/>
        <end position="728"/>
    </location>
</feature>
<dbReference type="OrthoDB" id="102964at2"/>
<evidence type="ECO:0000256" key="1">
    <source>
        <dbReference type="SAM" id="SignalP"/>
    </source>
</evidence>
<dbReference type="RefSeq" id="WP_111321989.1">
    <property type="nucleotide sequence ID" value="NZ_QKZT01000019.1"/>
</dbReference>
<dbReference type="Proteomes" id="UP000248882">
    <property type="component" value="Unassembled WGS sequence"/>
</dbReference>
<evidence type="ECO:0008006" key="4">
    <source>
        <dbReference type="Google" id="ProtNLM"/>
    </source>
</evidence>
<accession>A0A2W7R368</accession>
<gene>
    <name evidence="2" type="ORF">LV85_03599</name>
</gene>
<name>A0A2W7R368_9BACT</name>
<comment type="caution">
    <text evidence="2">The sequence shown here is derived from an EMBL/GenBank/DDBJ whole genome shotgun (WGS) entry which is preliminary data.</text>
</comment>
<reference evidence="2 3" key="1">
    <citation type="submission" date="2018-06" db="EMBL/GenBank/DDBJ databases">
        <title>Genomic Encyclopedia of Archaeal and Bacterial Type Strains, Phase II (KMG-II): from individual species to whole genera.</title>
        <authorList>
            <person name="Goeker M."/>
        </authorList>
    </citation>
    <scope>NUCLEOTIDE SEQUENCE [LARGE SCALE GENOMIC DNA]</scope>
    <source>
        <strain evidence="2 3">DSM 19830</strain>
    </source>
</reference>
<evidence type="ECO:0000313" key="3">
    <source>
        <dbReference type="Proteomes" id="UP000248882"/>
    </source>
</evidence>
<keyword evidence="3" id="KW-1185">Reference proteome</keyword>
<feature type="signal peptide" evidence="1">
    <location>
        <begin position="1"/>
        <end position="20"/>
    </location>
</feature>